<proteinExistence type="predicted"/>
<gene>
    <name evidence="1" type="ORF">YPPY08_3046</name>
</gene>
<organism evidence="1 2">
    <name type="scientific">Yersinia pestis PY-08</name>
    <dbReference type="NCBI Taxonomy" id="992134"/>
    <lineage>
        <taxon>Bacteria</taxon>
        <taxon>Pseudomonadati</taxon>
        <taxon>Pseudomonadota</taxon>
        <taxon>Gammaproteobacteria</taxon>
        <taxon>Enterobacterales</taxon>
        <taxon>Yersiniaceae</taxon>
        <taxon>Yersinia</taxon>
    </lineage>
</organism>
<dbReference type="AlphaFoldDB" id="A0AB72ZGP1"/>
<evidence type="ECO:0000313" key="1">
    <source>
        <dbReference type="EMBL" id="EIR16836.1"/>
    </source>
</evidence>
<name>A0AB72ZGP1_YERPE</name>
<reference evidence="1 2" key="1">
    <citation type="submission" date="2012-05" db="EMBL/GenBank/DDBJ databases">
        <title>Genome sequence of Yersinia Pestis PY-08.</title>
        <authorList>
            <person name="Santana-Cruz I."/>
            <person name="Sengamalay N."/>
            <person name="McCracken C."/>
            <person name="Daugherty S.C."/>
            <person name="Maroo A."/>
            <person name="Vara P.G."/>
            <person name="Tallon L.J."/>
            <person name="Sadzewicz L."/>
            <person name="Vinetz J.M."/>
            <person name="Cespedes Zambrano M.J."/>
            <person name="Fraser-Liggett C.M."/>
            <person name="Tettelin H."/>
        </authorList>
    </citation>
    <scope>NUCLEOTIDE SEQUENCE [LARGE SCALE GENOMIC DNA]</scope>
    <source>
        <strain evidence="1 2">PY-08</strain>
    </source>
</reference>
<dbReference type="EMBL" id="AKRT01000349">
    <property type="protein sequence ID" value="EIR16836.1"/>
    <property type="molecule type" value="Genomic_DNA"/>
</dbReference>
<accession>A0AB72ZGP1</accession>
<sequence>MQKTRQFTEPMICRYSWRGGDNIKRKCAKMGRDGKRIWCTALKRGIRPKKRGGRNRQ</sequence>
<dbReference type="Proteomes" id="UP000003231">
    <property type="component" value="Unassembled WGS sequence"/>
</dbReference>
<comment type="caution">
    <text evidence="1">The sequence shown here is derived from an EMBL/GenBank/DDBJ whole genome shotgun (WGS) entry which is preliminary data.</text>
</comment>
<evidence type="ECO:0000313" key="2">
    <source>
        <dbReference type="Proteomes" id="UP000003231"/>
    </source>
</evidence>
<protein>
    <submittedName>
        <fullName evidence="1">Uncharacterized protein</fullName>
    </submittedName>
</protein>